<protein>
    <submittedName>
        <fullName evidence="1">Uncharacterized protein</fullName>
    </submittedName>
</protein>
<dbReference type="EMBL" id="LAZR01014824">
    <property type="protein sequence ID" value="KKM15788.1"/>
    <property type="molecule type" value="Genomic_DNA"/>
</dbReference>
<accession>A0A0F9K0W5</accession>
<organism evidence="1">
    <name type="scientific">marine sediment metagenome</name>
    <dbReference type="NCBI Taxonomy" id="412755"/>
    <lineage>
        <taxon>unclassified sequences</taxon>
        <taxon>metagenomes</taxon>
        <taxon>ecological metagenomes</taxon>
    </lineage>
</organism>
<comment type="caution">
    <text evidence="1">The sequence shown here is derived from an EMBL/GenBank/DDBJ whole genome shotgun (WGS) entry which is preliminary data.</text>
</comment>
<sequence>MKKGFQPAITMEEFKQRTQVLILTLTNAKVEAGRLGLFETMHSIEEPVTKIGWEVAKVLEGKHHVRPIKPGFWEPLDEKGA</sequence>
<name>A0A0F9K0W5_9ZZZZ</name>
<gene>
    <name evidence="1" type="ORF">LCGC14_1692500</name>
</gene>
<proteinExistence type="predicted"/>
<evidence type="ECO:0000313" key="1">
    <source>
        <dbReference type="EMBL" id="KKM15788.1"/>
    </source>
</evidence>
<reference evidence="1" key="1">
    <citation type="journal article" date="2015" name="Nature">
        <title>Complex archaea that bridge the gap between prokaryotes and eukaryotes.</title>
        <authorList>
            <person name="Spang A."/>
            <person name="Saw J.H."/>
            <person name="Jorgensen S.L."/>
            <person name="Zaremba-Niedzwiedzka K."/>
            <person name="Martijn J."/>
            <person name="Lind A.E."/>
            <person name="van Eijk R."/>
            <person name="Schleper C."/>
            <person name="Guy L."/>
            <person name="Ettema T.J."/>
        </authorList>
    </citation>
    <scope>NUCLEOTIDE SEQUENCE</scope>
</reference>
<dbReference type="AlphaFoldDB" id="A0A0F9K0W5"/>